<dbReference type="RefSeq" id="WP_227163069.1">
    <property type="nucleotide sequence ID" value="NZ_JAJCIO010000001.1"/>
</dbReference>
<keyword evidence="1" id="KW-0472">Membrane</keyword>
<feature type="transmembrane region" description="Helical" evidence="1">
    <location>
        <begin position="148"/>
        <end position="165"/>
    </location>
</feature>
<comment type="caution">
    <text evidence="2">The sequence shown here is derived from an EMBL/GenBank/DDBJ whole genome shotgun (WGS) entry which is preliminary data.</text>
</comment>
<keyword evidence="1" id="KW-0812">Transmembrane</keyword>
<evidence type="ECO:0000313" key="3">
    <source>
        <dbReference type="Proteomes" id="UP001206692"/>
    </source>
</evidence>
<sequence length="222" mass="23750">MFILSILINALGIDLIIVAGFGSSPISSVPIVISLYSNWTFGEITFLANILFIAAQIALLRRQFRPIEGLQLGISIIFSASLDLYMPFLSGLQGHSWPVAFLILLMGCAVLAFGICLEVASQVLMVPGDGIVKAIAQTAKIRMGTAKVAFDSTLVVMALCVSLFYGGDQTFAAIGVGTIVSAIAVGRLVNFFNRHFFFIERLARLSLADKNGGPMILAKESS</sequence>
<organism evidence="2 3">
    <name type="scientific">Megasphaera massiliensis</name>
    <dbReference type="NCBI Taxonomy" id="1232428"/>
    <lineage>
        <taxon>Bacteria</taxon>
        <taxon>Bacillati</taxon>
        <taxon>Bacillota</taxon>
        <taxon>Negativicutes</taxon>
        <taxon>Veillonellales</taxon>
        <taxon>Veillonellaceae</taxon>
        <taxon>Megasphaera</taxon>
    </lineage>
</organism>
<dbReference type="PANTHER" id="PTHR40078">
    <property type="entry name" value="INTEGRAL MEMBRANE PROTEIN-RELATED"/>
    <property type="match status" value="1"/>
</dbReference>
<dbReference type="InterPro" id="IPR038750">
    <property type="entry name" value="YczE/YyaS-like"/>
</dbReference>
<evidence type="ECO:0000256" key="1">
    <source>
        <dbReference type="SAM" id="Phobius"/>
    </source>
</evidence>
<feature type="transmembrane region" description="Helical" evidence="1">
    <location>
        <begin position="96"/>
        <end position="117"/>
    </location>
</feature>
<feature type="transmembrane region" description="Helical" evidence="1">
    <location>
        <begin position="171"/>
        <end position="192"/>
    </location>
</feature>
<dbReference type="EMBL" id="JANGEW010000001">
    <property type="protein sequence ID" value="MCQ5341478.1"/>
    <property type="molecule type" value="Genomic_DNA"/>
</dbReference>
<protein>
    <submittedName>
        <fullName evidence="2">DUF6198 family protein</fullName>
    </submittedName>
</protein>
<gene>
    <name evidence="2" type="ORF">NE675_00305</name>
</gene>
<dbReference type="PANTHER" id="PTHR40078:SF1">
    <property type="entry name" value="INTEGRAL MEMBRANE PROTEIN"/>
    <property type="match status" value="1"/>
</dbReference>
<evidence type="ECO:0000313" key="2">
    <source>
        <dbReference type="EMBL" id="MCQ5341478.1"/>
    </source>
</evidence>
<proteinExistence type="predicted"/>
<dbReference type="Pfam" id="PF19700">
    <property type="entry name" value="DUF6198"/>
    <property type="match status" value="1"/>
</dbReference>
<reference evidence="2 3" key="1">
    <citation type="submission" date="2022-06" db="EMBL/GenBank/DDBJ databases">
        <title>Isolation of gut microbiota from human fecal samples.</title>
        <authorList>
            <person name="Pamer E.G."/>
            <person name="Barat B."/>
            <person name="Waligurski E."/>
            <person name="Medina S."/>
            <person name="Paddock L."/>
            <person name="Mostad J."/>
        </authorList>
    </citation>
    <scope>NUCLEOTIDE SEQUENCE [LARGE SCALE GENOMIC DNA]</scope>
    <source>
        <strain evidence="2 3">DFI.1.1</strain>
    </source>
</reference>
<accession>A0ABT1SPB5</accession>
<name>A0ABT1SPB5_9FIRM</name>
<feature type="transmembrane region" description="Helical" evidence="1">
    <location>
        <begin position="72"/>
        <end position="90"/>
    </location>
</feature>
<feature type="transmembrane region" description="Helical" evidence="1">
    <location>
        <begin position="7"/>
        <end position="33"/>
    </location>
</feature>
<dbReference type="Proteomes" id="UP001206692">
    <property type="component" value="Unassembled WGS sequence"/>
</dbReference>
<keyword evidence="3" id="KW-1185">Reference proteome</keyword>
<feature type="transmembrane region" description="Helical" evidence="1">
    <location>
        <begin position="39"/>
        <end position="60"/>
    </location>
</feature>
<keyword evidence="1" id="KW-1133">Transmembrane helix</keyword>